<sequence length="264" mass="27168">MTSVTTRIRTLLVCAALVISLVVVALLAPLPFAVLVPGPTADVLGAQRGTPVIAVEGARTRETTGELRLATVVSVTPPDASVKSSEVVGAWFDEHRAVVPRDGVYPAGKSIEQIAQHNVQEMNDSQEAAAAAALRHLGLSPKKVRVRLTLPDVGGPSAGLMFALGIIDKIEGDGRGGDLTGGRTIGGTGTIAADGTVGAVGGIELKEQAVRRDGVRNFLIPRSQCATALTARPEGLRLIPVRTLDDALDALKALRGAGGTVPSC</sequence>
<accession>A0A0C5GKX2</accession>
<evidence type="ECO:0000313" key="2">
    <source>
        <dbReference type="EMBL" id="AJP05141.1"/>
    </source>
</evidence>
<keyword evidence="3" id="KW-1185">Reference proteome</keyword>
<feature type="domain" description="Lon proteolytic" evidence="1">
    <location>
        <begin position="154"/>
        <end position="249"/>
    </location>
</feature>
<dbReference type="AlphaFoldDB" id="A0A0C5GKX2"/>
<dbReference type="PATRIC" id="fig|477245.3.peg.6526"/>
<dbReference type="GO" id="GO:0006508">
    <property type="term" value="P:proteolysis"/>
    <property type="evidence" value="ECO:0007669"/>
    <property type="project" value="InterPro"/>
</dbReference>
<proteinExistence type="predicted"/>
<dbReference type="OrthoDB" id="2356897at2"/>
<dbReference type="Pfam" id="PF05362">
    <property type="entry name" value="Lon_C"/>
    <property type="match status" value="1"/>
</dbReference>
<reference evidence="2 3" key="1">
    <citation type="submission" date="2015-02" db="EMBL/GenBank/DDBJ databases">
        <title>Genome sequence of thermotolerant Streptomyces cyaneogriseus subsp. Noncyanogenus NMWT1, the producer of nematocidal antibiotics nemadectin.</title>
        <authorList>
            <person name="Wang H."/>
            <person name="Li C."/>
            <person name="Xiang W."/>
            <person name="Wang X."/>
        </authorList>
    </citation>
    <scope>NUCLEOTIDE SEQUENCE [LARGE SCALE GENOMIC DNA]</scope>
    <source>
        <strain evidence="2 3">NMWT 1</strain>
    </source>
</reference>
<dbReference type="RefSeq" id="WP_044386589.1">
    <property type="nucleotide sequence ID" value="NZ_CP010849.1"/>
</dbReference>
<dbReference type="InterPro" id="IPR014721">
    <property type="entry name" value="Ribsml_uS5_D2-typ_fold_subgr"/>
</dbReference>
<dbReference type="Gene3D" id="3.30.230.10">
    <property type="match status" value="1"/>
</dbReference>
<dbReference type="InterPro" id="IPR020568">
    <property type="entry name" value="Ribosomal_Su5_D2-typ_SF"/>
</dbReference>
<dbReference type="STRING" id="477245.TU94_30660"/>
<dbReference type="GO" id="GO:0004252">
    <property type="term" value="F:serine-type endopeptidase activity"/>
    <property type="evidence" value="ECO:0007669"/>
    <property type="project" value="InterPro"/>
</dbReference>
<dbReference type="EMBL" id="CP010849">
    <property type="protein sequence ID" value="AJP05141.1"/>
    <property type="molecule type" value="Genomic_DNA"/>
</dbReference>
<organism evidence="2 3">
    <name type="scientific">Streptomyces cyaneogriseus subsp. noncyanogenus</name>
    <dbReference type="NCBI Taxonomy" id="477245"/>
    <lineage>
        <taxon>Bacteria</taxon>
        <taxon>Bacillati</taxon>
        <taxon>Actinomycetota</taxon>
        <taxon>Actinomycetes</taxon>
        <taxon>Kitasatosporales</taxon>
        <taxon>Streptomycetaceae</taxon>
        <taxon>Streptomyces</taxon>
    </lineage>
</organism>
<evidence type="ECO:0000313" key="3">
    <source>
        <dbReference type="Proteomes" id="UP000032234"/>
    </source>
</evidence>
<dbReference type="KEGG" id="scw:TU94_30660"/>
<protein>
    <recommendedName>
        <fullName evidence="1">Lon proteolytic domain-containing protein</fullName>
    </recommendedName>
</protein>
<gene>
    <name evidence="2" type="ORF">TU94_30660</name>
</gene>
<dbReference type="HOGENOM" id="CLU_042037_0_0_11"/>
<dbReference type="InterPro" id="IPR008269">
    <property type="entry name" value="Lon_proteolytic"/>
</dbReference>
<dbReference type="SUPFAM" id="SSF54211">
    <property type="entry name" value="Ribosomal protein S5 domain 2-like"/>
    <property type="match status" value="1"/>
</dbReference>
<dbReference type="Proteomes" id="UP000032234">
    <property type="component" value="Chromosome"/>
</dbReference>
<evidence type="ECO:0000259" key="1">
    <source>
        <dbReference type="Pfam" id="PF05362"/>
    </source>
</evidence>
<dbReference type="GO" id="GO:0004176">
    <property type="term" value="F:ATP-dependent peptidase activity"/>
    <property type="evidence" value="ECO:0007669"/>
    <property type="project" value="InterPro"/>
</dbReference>
<name>A0A0C5GKX2_9ACTN</name>